<dbReference type="GO" id="GO:0009252">
    <property type="term" value="P:peptidoglycan biosynthetic process"/>
    <property type="evidence" value="ECO:0007669"/>
    <property type="project" value="UniProtKB-KW"/>
</dbReference>
<evidence type="ECO:0000256" key="2">
    <source>
        <dbReference type="ARBA" id="ARBA00004752"/>
    </source>
</evidence>
<dbReference type="GO" id="GO:0051301">
    <property type="term" value="P:cell division"/>
    <property type="evidence" value="ECO:0007669"/>
    <property type="project" value="UniProtKB-KW"/>
</dbReference>
<keyword evidence="11 23" id="KW-0472">Membrane</keyword>
<evidence type="ECO:0000256" key="12">
    <source>
        <dbReference type="ARBA" id="ARBA00023306"/>
    </source>
</evidence>
<evidence type="ECO:0000256" key="14">
    <source>
        <dbReference type="ARBA" id="ARBA00032370"/>
    </source>
</evidence>
<feature type="region of interest" description="Disordered" evidence="22">
    <location>
        <begin position="393"/>
        <end position="418"/>
    </location>
</feature>
<keyword evidence="5" id="KW-0328">Glycosyltransferase</keyword>
<dbReference type="EC" id="2.4.99.28" evidence="19"/>
<evidence type="ECO:0000256" key="6">
    <source>
        <dbReference type="ARBA" id="ARBA00022679"/>
    </source>
</evidence>
<dbReference type="NCBIfam" id="TIGR02614">
    <property type="entry name" value="ftsW"/>
    <property type="match status" value="1"/>
</dbReference>
<feature type="transmembrane region" description="Helical" evidence="23">
    <location>
        <begin position="59"/>
        <end position="76"/>
    </location>
</feature>
<evidence type="ECO:0000256" key="21">
    <source>
        <dbReference type="ARBA" id="ARBA00049966"/>
    </source>
</evidence>
<keyword evidence="13" id="KW-0961">Cell wall biogenesis/degradation</keyword>
<keyword evidence="12" id="KW-0131">Cell cycle</keyword>
<evidence type="ECO:0000256" key="22">
    <source>
        <dbReference type="SAM" id="MobiDB-lite"/>
    </source>
</evidence>
<comment type="similarity">
    <text evidence="16">Belongs to the SEDS family. FtsW subfamily.</text>
</comment>
<feature type="transmembrane region" description="Helical" evidence="23">
    <location>
        <begin position="88"/>
        <end position="110"/>
    </location>
</feature>
<proteinExistence type="inferred from homology"/>
<evidence type="ECO:0000313" key="25">
    <source>
        <dbReference type="Proteomes" id="UP000236197"/>
    </source>
</evidence>
<evidence type="ECO:0000256" key="11">
    <source>
        <dbReference type="ARBA" id="ARBA00023136"/>
    </source>
</evidence>
<protein>
    <recommendedName>
        <fullName evidence="17">Probable peptidoglycan glycosyltransferase FtsW</fullName>
        <ecNumber evidence="19">2.4.99.28</ecNumber>
    </recommendedName>
    <alternativeName>
        <fullName evidence="18">Cell division protein FtsW</fullName>
    </alternativeName>
    <alternativeName>
        <fullName evidence="15">Cell wall polymerase</fullName>
    </alternativeName>
    <alternativeName>
        <fullName evidence="14">Peptidoglycan polymerase</fullName>
    </alternativeName>
</protein>
<evidence type="ECO:0000256" key="15">
    <source>
        <dbReference type="ARBA" id="ARBA00033270"/>
    </source>
</evidence>
<dbReference type="PANTHER" id="PTHR30474:SF2">
    <property type="entry name" value="PEPTIDOGLYCAN GLYCOSYLTRANSFERASE FTSW-RELATED"/>
    <property type="match status" value="1"/>
</dbReference>
<evidence type="ECO:0000256" key="7">
    <source>
        <dbReference type="ARBA" id="ARBA00022692"/>
    </source>
</evidence>
<gene>
    <name evidence="24" type="primary">ftsW</name>
    <name evidence="24" type="ORF">C2L71_08520</name>
</gene>
<evidence type="ECO:0000256" key="16">
    <source>
        <dbReference type="ARBA" id="ARBA00038053"/>
    </source>
</evidence>
<feature type="transmembrane region" description="Helical" evidence="23">
    <location>
        <begin position="174"/>
        <end position="190"/>
    </location>
</feature>
<comment type="subcellular location">
    <subcellularLocation>
        <location evidence="1">Cell membrane</location>
        <topology evidence="1">Multi-pass membrane protein</topology>
    </subcellularLocation>
</comment>
<dbReference type="InterPro" id="IPR013437">
    <property type="entry name" value="FtsW"/>
</dbReference>
<dbReference type="Pfam" id="PF01098">
    <property type="entry name" value="FTSW_RODA_SPOVE"/>
    <property type="match status" value="1"/>
</dbReference>
<evidence type="ECO:0000256" key="3">
    <source>
        <dbReference type="ARBA" id="ARBA00022475"/>
    </source>
</evidence>
<keyword evidence="4" id="KW-0132">Cell division</keyword>
<dbReference type="RefSeq" id="WP_103265349.1">
    <property type="nucleotide sequence ID" value="NZ_CABMLE010000010.1"/>
</dbReference>
<comment type="pathway">
    <text evidence="2">Cell wall biogenesis; peptidoglycan biosynthesis.</text>
</comment>
<dbReference type="PANTHER" id="PTHR30474">
    <property type="entry name" value="CELL CYCLE PROTEIN"/>
    <property type="match status" value="1"/>
</dbReference>
<keyword evidence="3" id="KW-1003">Cell membrane</keyword>
<dbReference type="OrthoDB" id="9768187at2"/>
<dbReference type="GO" id="GO:0071555">
    <property type="term" value="P:cell wall organization"/>
    <property type="evidence" value="ECO:0007669"/>
    <property type="project" value="UniProtKB-KW"/>
</dbReference>
<dbReference type="GO" id="GO:0032153">
    <property type="term" value="C:cell division site"/>
    <property type="evidence" value="ECO:0007669"/>
    <property type="project" value="TreeGrafter"/>
</dbReference>
<evidence type="ECO:0000256" key="9">
    <source>
        <dbReference type="ARBA" id="ARBA00022984"/>
    </source>
</evidence>
<evidence type="ECO:0000256" key="19">
    <source>
        <dbReference type="ARBA" id="ARBA00044770"/>
    </source>
</evidence>
<dbReference type="GO" id="GO:0005886">
    <property type="term" value="C:plasma membrane"/>
    <property type="evidence" value="ECO:0007669"/>
    <property type="project" value="UniProtKB-SubCell"/>
</dbReference>
<feature type="transmembrane region" description="Helical" evidence="23">
    <location>
        <begin position="354"/>
        <end position="376"/>
    </location>
</feature>
<keyword evidence="25" id="KW-1185">Reference proteome</keyword>
<evidence type="ECO:0000256" key="1">
    <source>
        <dbReference type="ARBA" id="ARBA00004651"/>
    </source>
</evidence>
<comment type="caution">
    <text evidence="24">The sequence shown here is derived from an EMBL/GenBank/DDBJ whole genome shotgun (WGS) entry which is preliminary data.</text>
</comment>
<feature type="transmembrane region" description="Helical" evidence="23">
    <location>
        <begin position="151"/>
        <end position="168"/>
    </location>
</feature>
<evidence type="ECO:0000256" key="8">
    <source>
        <dbReference type="ARBA" id="ARBA00022960"/>
    </source>
</evidence>
<comment type="catalytic activity">
    <reaction evidence="20">
        <text>[GlcNAc-(1-&gt;4)-Mur2Ac(oyl-L-Ala-gamma-D-Glu-L-Lys-D-Ala-D-Ala)](n)-di-trans,octa-cis-undecaprenyl diphosphate + beta-D-GlcNAc-(1-&gt;4)-Mur2Ac(oyl-L-Ala-gamma-D-Glu-L-Lys-D-Ala-D-Ala)-di-trans,octa-cis-undecaprenyl diphosphate = [GlcNAc-(1-&gt;4)-Mur2Ac(oyl-L-Ala-gamma-D-Glu-L-Lys-D-Ala-D-Ala)](n+1)-di-trans,octa-cis-undecaprenyl diphosphate + di-trans,octa-cis-undecaprenyl diphosphate + H(+)</text>
        <dbReference type="Rhea" id="RHEA:23708"/>
        <dbReference type="Rhea" id="RHEA-COMP:9602"/>
        <dbReference type="Rhea" id="RHEA-COMP:9603"/>
        <dbReference type="ChEBI" id="CHEBI:15378"/>
        <dbReference type="ChEBI" id="CHEBI:58405"/>
        <dbReference type="ChEBI" id="CHEBI:60033"/>
        <dbReference type="ChEBI" id="CHEBI:78435"/>
        <dbReference type="EC" id="2.4.99.28"/>
    </reaction>
</comment>
<evidence type="ECO:0000256" key="4">
    <source>
        <dbReference type="ARBA" id="ARBA00022618"/>
    </source>
</evidence>
<organism evidence="24 25">
    <name type="scientific">Enteroscipio rubneri</name>
    <dbReference type="NCBI Taxonomy" id="2070686"/>
    <lineage>
        <taxon>Bacteria</taxon>
        <taxon>Bacillati</taxon>
        <taxon>Actinomycetota</taxon>
        <taxon>Coriobacteriia</taxon>
        <taxon>Eggerthellales</taxon>
        <taxon>Eggerthellaceae</taxon>
        <taxon>Enteroscipio</taxon>
    </lineage>
</organism>
<evidence type="ECO:0000256" key="23">
    <source>
        <dbReference type="SAM" id="Phobius"/>
    </source>
</evidence>
<feature type="transmembrane region" description="Helical" evidence="23">
    <location>
        <begin position="116"/>
        <end position="139"/>
    </location>
</feature>
<dbReference type="EMBL" id="PPEK01000010">
    <property type="protein sequence ID" value="PNV67276.1"/>
    <property type="molecule type" value="Genomic_DNA"/>
</dbReference>
<keyword evidence="6" id="KW-0808">Transferase</keyword>
<evidence type="ECO:0000256" key="17">
    <source>
        <dbReference type="ARBA" id="ARBA00041185"/>
    </source>
</evidence>
<evidence type="ECO:0000256" key="10">
    <source>
        <dbReference type="ARBA" id="ARBA00022989"/>
    </source>
</evidence>
<feature type="transmembrane region" description="Helical" evidence="23">
    <location>
        <begin position="276"/>
        <end position="303"/>
    </location>
</feature>
<evidence type="ECO:0000256" key="13">
    <source>
        <dbReference type="ARBA" id="ARBA00023316"/>
    </source>
</evidence>
<keyword evidence="10 23" id="KW-1133">Transmembrane helix</keyword>
<evidence type="ECO:0000256" key="20">
    <source>
        <dbReference type="ARBA" id="ARBA00049902"/>
    </source>
</evidence>
<dbReference type="GO" id="GO:0015648">
    <property type="term" value="F:lipid-linked peptidoglycan transporter activity"/>
    <property type="evidence" value="ECO:0007669"/>
    <property type="project" value="TreeGrafter"/>
</dbReference>
<feature type="transmembrane region" description="Helical" evidence="23">
    <location>
        <begin position="20"/>
        <end position="39"/>
    </location>
</feature>
<evidence type="ECO:0000256" key="18">
    <source>
        <dbReference type="ARBA" id="ARBA00041418"/>
    </source>
</evidence>
<comment type="function">
    <text evidence="21">Peptidoglycan polymerase that is essential for cell division.</text>
</comment>
<evidence type="ECO:0000256" key="5">
    <source>
        <dbReference type="ARBA" id="ARBA00022676"/>
    </source>
</evidence>
<keyword evidence="9" id="KW-0573">Peptidoglycan synthesis</keyword>
<evidence type="ECO:0000313" key="24">
    <source>
        <dbReference type="EMBL" id="PNV67276.1"/>
    </source>
</evidence>
<dbReference type="GO" id="GO:0008360">
    <property type="term" value="P:regulation of cell shape"/>
    <property type="evidence" value="ECO:0007669"/>
    <property type="project" value="UniProtKB-KW"/>
</dbReference>
<sequence length="418" mass="45483">MASAREARDVPAHILGPRLLLLVTVLALLLIGLVMVYSASTVEALSEGSDPASYLFDQIKFAVIGVVCALVVWKFFPYEVWRGPLVWVAWGLAVGMLVLVAVMGTVGLGAQRWLSLGFISLQPSEFAKIAFILMGARILDRFRAGELSTRDLFVQTAVLVLIPILFLYRTQSDLGTTLIIFVGILAVMWIGEVPLRIILLVLGVGAVFAVFATVFTGYRSDRLLFLDPWGDGENGYGNGWQLIHSFYAFADGGLFGVGIGNSREKYLWLPEAETDFIFAIIGEELGLVGAFAVILLFMLLLYAGMRIARSAPDNFGAMIAGSCTIMLVFQAFLNIGCVMGVLPTTGKPLPFISSGGSSLIATLIMVGLVLSVSRAAGAPSIYDRRREDLRIVRSVPDDAPRRAQGRADRRQSPQRTRR</sequence>
<name>A0A2K2UAD3_9ACTN</name>
<reference evidence="25" key="1">
    <citation type="submission" date="2018-01" db="EMBL/GenBank/DDBJ databases">
        <title>Rubneribacter badeniensis gen. nov., sp. nov., and Colonibacter rubneri, gen. nov., sp. nov., WGS of new members of the Eggerthellaceae.</title>
        <authorList>
            <person name="Danylec N."/>
            <person name="Stoll D.A."/>
            <person name="Doetsch A."/>
            <person name="Kulling S.E."/>
            <person name="Huch M."/>
        </authorList>
    </citation>
    <scope>NUCLEOTIDE SEQUENCE [LARGE SCALE GENOMIC DNA]</scope>
    <source>
        <strain evidence="25">ResAG-96</strain>
    </source>
</reference>
<dbReference type="InterPro" id="IPR001182">
    <property type="entry name" value="FtsW/RodA"/>
</dbReference>
<dbReference type="GO" id="GO:0008955">
    <property type="term" value="F:peptidoglycan glycosyltransferase activity"/>
    <property type="evidence" value="ECO:0007669"/>
    <property type="project" value="UniProtKB-EC"/>
</dbReference>
<keyword evidence="7 23" id="KW-0812">Transmembrane</keyword>
<keyword evidence="8" id="KW-0133">Cell shape</keyword>
<feature type="compositionally biased region" description="Basic and acidic residues" evidence="22">
    <location>
        <begin position="393"/>
        <end position="411"/>
    </location>
</feature>
<dbReference type="AlphaFoldDB" id="A0A2K2UAD3"/>
<feature type="transmembrane region" description="Helical" evidence="23">
    <location>
        <begin position="315"/>
        <end position="342"/>
    </location>
</feature>
<accession>A0A2K2UAD3</accession>
<dbReference type="Proteomes" id="UP000236197">
    <property type="component" value="Unassembled WGS sequence"/>
</dbReference>
<feature type="transmembrane region" description="Helical" evidence="23">
    <location>
        <begin position="197"/>
        <end position="218"/>
    </location>
</feature>